<dbReference type="InterPro" id="IPR000014">
    <property type="entry name" value="PAS"/>
</dbReference>
<proteinExistence type="predicted"/>
<dbReference type="Gene3D" id="1.10.8.60">
    <property type="match status" value="1"/>
</dbReference>
<evidence type="ECO:0000259" key="9">
    <source>
        <dbReference type="PROSITE" id="PS50113"/>
    </source>
</evidence>
<name>A0ABU0CPI7_9BACI</name>
<dbReference type="PROSITE" id="PS50045">
    <property type="entry name" value="SIGMA54_INTERACT_4"/>
    <property type="match status" value="1"/>
</dbReference>
<keyword evidence="1" id="KW-0547">Nucleotide-binding</keyword>
<dbReference type="PROSITE" id="PS00675">
    <property type="entry name" value="SIGMA54_INTERACT_1"/>
    <property type="match status" value="1"/>
</dbReference>
<evidence type="ECO:0000256" key="2">
    <source>
        <dbReference type="ARBA" id="ARBA00022797"/>
    </source>
</evidence>
<dbReference type="Pfam" id="PF00158">
    <property type="entry name" value="Sigma54_activat"/>
    <property type="match status" value="1"/>
</dbReference>
<keyword evidence="4" id="KW-0805">Transcription regulation</keyword>
<evidence type="ECO:0000256" key="5">
    <source>
        <dbReference type="ARBA" id="ARBA00023163"/>
    </source>
</evidence>
<dbReference type="PANTHER" id="PTHR32071">
    <property type="entry name" value="TRANSCRIPTIONAL REGULATORY PROTEIN"/>
    <property type="match status" value="1"/>
</dbReference>
<sequence length="710" mass="80096">MFPIPPGIIRPIVKLSLDQPEIDWQGQRPNIKEPLIFLEEKGTIVAYVHLKDLPVSLVEESRITVNQLKKHARSIAELYILTETLHFPALFQTLGKELALFKDERGKITGYVLREDLLLELFKQENRETNFLRVLLASIPMGIFIIDSRGTIVNYNETGLKMIRASAAQVSNKPADMIFDAKHLNKVFLTGEPILNQIHITNDFGILVDYSPIINNGKDVEGLIIIVQDLPAVEQMAMELEAVKSINKDLNAVLSSIYDEILVVDAKGTILRHSDSLIPRFRDANLSGKLIGKNIIDLENKGLLAPSVTKAVMEKKERVSVVQETPSGKKVLAVGNPIIDDNGNIERIIIASRDITETTRLRSELREMKKLSARYKRELEQMKMREQLNKKLIYCSKKMEEVVAQVQKVAKFSSTVLIQGESGVGKEVIAQVIHQLGPRKEKPFLKINCGAIPETLLESELFGYVKGAFTGADPKGKDGYFKQADQGVLFLDEIGELPLHLQVKLLRVLQEREVTPIGSTETYPVDVQIIAATNTDLKALVAKGKFREDLFYRLNVIPIYVPPLRERLEDIPLLAFHFLRQLNKRYHTYYHLTPDALNLLEAYTWPGNIRELQNIIERLVVTADDEEIDAEVVSQVLKLNESAVNVKPVITNIMPLKEAFDAVEEQLITQAMKLYKTTTKAAKVLGISQSSVSRKYQKILEKSFVERSGE</sequence>
<dbReference type="CDD" id="cd00130">
    <property type="entry name" value="PAS"/>
    <property type="match status" value="1"/>
</dbReference>
<dbReference type="InterPro" id="IPR027417">
    <property type="entry name" value="P-loop_NTPase"/>
</dbReference>
<dbReference type="SUPFAM" id="SSF52540">
    <property type="entry name" value="P-loop containing nucleoside triphosphate hydrolases"/>
    <property type="match status" value="1"/>
</dbReference>
<dbReference type="Pfam" id="PF13426">
    <property type="entry name" value="PAS_9"/>
    <property type="match status" value="2"/>
</dbReference>
<dbReference type="Gene3D" id="1.10.10.60">
    <property type="entry name" value="Homeodomain-like"/>
    <property type="match status" value="1"/>
</dbReference>
<evidence type="ECO:0000256" key="4">
    <source>
        <dbReference type="ARBA" id="ARBA00023015"/>
    </source>
</evidence>
<keyword evidence="2" id="KW-0058">Aromatic hydrocarbons catabolism</keyword>
<evidence type="ECO:0000313" key="11">
    <source>
        <dbReference type="Proteomes" id="UP001232445"/>
    </source>
</evidence>
<evidence type="ECO:0000256" key="6">
    <source>
        <dbReference type="ARBA" id="ARBA00029500"/>
    </source>
</evidence>
<dbReference type="InterPro" id="IPR025662">
    <property type="entry name" value="Sigma_54_int_dom_ATP-bd_1"/>
</dbReference>
<keyword evidence="3" id="KW-0067">ATP-binding</keyword>
<evidence type="ECO:0000256" key="7">
    <source>
        <dbReference type="SAM" id="Coils"/>
    </source>
</evidence>
<dbReference type="SMART" id="SM00091">
    <property type="entry name" value="PAS"/>
    <property type="match status" value="1"/>
</dbReference>
<dbReference type="SUPFAM" id="SSF46689">
    <property type="entry name" value="Homeodomain-like"/>
    <property type="match status" value="1"/>
</dbReference>
<dbReference type="InterPro" id="IPR009057">
    <property type="entry name" value="Homeodomain-like_sf"/>
</dbReference>
<dbReference type="InterPro" id="IPR025944">
    <property type="entry name" value="Sigma_54_int_dom_CS"/>
</dbReference>
<dbReference type="Gene3D" id="3.40.50.300">
    <property type="entry name" value="P-loop containing nucleotide triphosphate hydrolases"/>
    <property type="match status" value="1"/>
</dbReference>
<feature type="domain" description="Sigma-54 factor interaction" evidence="8">
    <location>
        <begin position="392"/>
        <end position="621"/>
    </location>
</feature>
<dbReference type="RefSeq" id="WP_307335235.1">
    <property type="nucleotide sequence ID" value="NZ_JAUSUQ010000002.1"/>
</dbReference>
<evidence type="ECO:0000259" key="8">
    <source>
        <dbReference type="PROSITE" id="PS50045"/>
    </source>
</evidence>
<dbReference type="InterPro" id="IPR000700">
    <property type="entry name" value="PAS-assoc_C"/>
</dbReference>
<comment type="caution">
    <text evidence="10">The sequence shown here is derived from an EMBL/GenBank/DDBJ whole genome shotgun (WGS) entry which is preliminary data.</text>
</comment>
<organism evidence="10 11">
    <name type="scientific">Caldalkalibacillus uzonensis</name>
    <dbReference type="NCBI Taxonomy" id="353224"/>
    <lineage>
        <taxon>Bacteria</taxon>
        <taxon>Bacillati</taxon>
        <taxon>Bacillota</taxon>
        <taxon>Bacilli</taxon>
        <taxon>Bacillales</taxon>
        <taxon>Bacillaceae</taxon>
        <taxon>Caldalkalibacillus</taxon>
    </lineage>
</organism>
<gene>
    <name evidence="10" type="ORF">J2S00_000587</name>
</gene>
<dbReference type="CDD" id="cd00009">
    <property type="entry name" value="AAA"/>
    <property type="match status" value="1"/>
</dbReference>
<dbReference type="SMART" id="SM00382">
    <property type="entry name" value="AAA"/>
    <property type="match status" value="1"/>
</dbReference>
<dbReference type="EMBL" id="JAUSUQ010000002">
    <property type="protein sequence ID" value="MDQ0337804.1"/>
    <property type="molecule type" value="Genomic_DNA"/>
</dbReference>
<accession>A0ABU0CPI7</accession>
<dbReference type="Pfam" id="PF25601">
    <property type="entry name" value="AAA_lid_14"/>
    <property type="match status" value="1"/>
</dbReference>
<dbReference type="PANTHER" id="PTHR32071:SF57">
    <property type="entry name" value="C4-DICARBOXYLATE TRANSPORT TRANSCRIPTIONAL REGULATORY PROTEIN DCTD"/>
    <property type="match status" value="1"/>
</dbReference>
<dbReference type="InterPro" id="IPR035965">
    <property type="entry name" value="PAS-like_dom_sf"/>
</dbReference>
<dbReference type="InterPro" id="IPR030828">
    <property type="entry name" value="HTH_TyrR"/>
</dbReference>
<dbReference type="PROSITE" id="PS00688">
    <property type="entry name" value="SIGMA54_INTERACT_3"/>
    <property type="match status" value="1"/>
</dbReference>
<feature type="coiled-coil region" evidence="7">
    <location>
        <begin position="358"/>
        <end position="385"/>
    </location>
</feature>
<dbReference type="InterPro" id="IPR002078">
    <property type="entry name" value="Sigma_54_int"/>
</dbReference>
<dbReference type="Proteomes" id="UP001232445">
    <property type="component" value="Unassembled WGS sequence"/>
</dbReference>
<dbReference type="InterPro" id="IPR058031">
    <property type="entry name" value="AAA_lid_NorR"/>
</dbReference>
<dbReference type="Pfam" id="PF18024">
    <property type="entry name" value="HTH_50"/>
    <property type="match status" value="1"/>
</dbReference>
<reference evidence="10 11" key="1">
    <citation type="submission" date="2023-07" db="EMBL/GenBank/DDBJ databases">
        <title>Genomic Encyclopedia of Type Strains, Phase IV (KMG-IV): sequencing the most valuable type-strain genomes for metagenomic binning, comparative biology and taxonomic classification.</title>
        <authorList>
            <person name="Goeker M."/>
        </authorList>
    </citation>
    <scope>NUCLEOTIDE SEQUENCE [LARGE SCALE GENOMIC DNA]</scope>
    <source>
        <strain evidence="10 11">DSM 17740</strain>
    </source>
</reference>
<keyword evidence="7" id="KW-0175">Coiled coil</keyword>
<keyword evidence="5" id="KW-0804">Transcription</keyword>
<dbReference type="InterPro" id="IPR003593">
    <property type="entry name" value="AAA+_ATPase"/>
</dbReference>
<evidence type="ECO:0000313" key="10">
    <source>
        <dbReference type="EMBL" id="MDQ0337804.1"/>
    </source>
</evidence>
<evidence type="ECO:0000256" key="3">
    <source>
        <dbReference type="ARBA" id="ARBA00022840"/>
    </source>
</evidence>
<feature type="domain" description="PAC" evidence="9">
    <location>
        <begin position="315"/>
        <end position="367"/>
    </location>
</feature>
<keyword evidence="11" id="KW-1185">Reference proteome</keyword>
<protein>
    <recommendedName>
        <fullName evidence="6">HTH-type transcriptional regulatory protein TyrR</fullName>
    </recommendedName>
</protein>
<evidence type="ECO:0000256" key="1">
    <source>
        <dbReference type="ARBA" id="ARBA00022741"/>
    </source>
</evidence>
<dbReference type="Gene3D" id="3.30.450.20">
    <property type="entry name" value="PAS domain"/>
    <property type="match status" value="2"/>
</dbReference>
<dbReference type="PROSITE" id="PS50113">
    <property type="entry name" value="PAC"/>
    <property type="match status" value="1"/>
</dbReference>
<dbReference type="SUPFAM" id="SSF55785">
    <property type="entry name" value="PYP-like sensor domain (PAS domain)"/>
    <property type="match status" value="1"/>
</dbReference>